<dbReference type="InterPro" id="IPR051189">
    <property type="entry name" value="Splicing_assoc_domain"/>
</dbReference>
<feature type="compositionally biased region" description="Polar residues" evidence="6">
    <location>
        <begin position="457"/>
        <end position="470"/>
    </location>
</feature>
<feature type="compositionally biased region" description="Basic residues" evidence="6">
    <location>
        <begin position="321"/>
        <end position="336"/>
    </location>
</feature>
<evidence type="ECO:0000256" key="4">
    <source>
        <dbReference type="ARBA" id="ARBA00023163"/>
    </source>
</evidence>
<dbReference type="InterPro" id="IPR001374">
    <property type="entry name" value="R3H_dom"/>
</dbReference>
<feature type="region of interest" description="Disordered" evidence="6">
    <location>
        <begin position="665"/>
        <end position="695"/>
    </location>
</feature>
<name>A0A9W7Y111_9FUNG</name>
<accession>A0A9W7Y111</accession>
<feature type="region of interest" description="Disordered" evidence="6">
    <location>
        <begin position="457"/>
        <end position="518"/>
    </location>
</feature>
<feature type="region of interest" description="Disordered" evidence="6">
    <location>
        <begin position="600"/>
        <end position="642"/>
    </location>
</feature>
<comment type="caution">
    <text evidence="9">The sequence shown here is derived from an EMBL/GenBank/DDBJ whole genome shotgun (WGS) entry which is preliminary data.</text>
</comment>
<dbReference type="InterPro" id="IPR000467">
    <property type="entry name" value="G_patch_dom"/>
</dbReference>
<evidence type="ECO:0000259" key="8">
    <source>
        <dbReference type="PROSITE" id="PS51061"/>
    </source>
</evidence>
<dbReference type="PANTHER" id="PTHR14195">
    <property type="entry name" value="G PATCH DOMAIN CONTAINING PROTEIN 2"/>
    <property type="match status" value="1"/>
</dbReference>
<keyword evidence="3" id="KW-0805">Transcription regulation</keyword>
<feature type="domain" description="R3H" evidence="8">
    <location>
        <begin position="514"/>
        <end position="577"/>
    </location>
</feature>
<protein>
    <submittedName>
        <fullName evidence="9">Squalene synthetase-like protein</fullName>
    </submittedName>
</protein>
<feature type="compositionally biased region" description="Basic and acidic residues" evidence="6">
    <location>
        <begin position="560"/>
        <end position="570"/>
    </location>
</feature>
<reference evidence="9" key="1">
    <citation type="submission" date="2022-07" db="EMBL/GenBank/DDBJ databases">
        <title>Phylogenomic reconstructions and comparative analyses of Kickxellomycotina fungi.</title>
        <authorList>
            <person name="Reynolds N.K."/>
            <person name="Stajich J.E."/>
            <person name="Barry K."/>
            <person name="Grigoriev I.V."/>
            <person name="Crous P."/>
            <person name="Smith M.E."/>
        </authorList>
    </citation>
    <scope>NUCLEOTIDE SEQUENCE</scope>
    <source>
        <strain evidence="9">NBRC 32514</strain>
    </source>
</reference>
<feature type="region of interest" description="Disordered" evidence="6">
    <location>
        <begin position="321"/>
        <end position="355"/>
    </location>
</feature>
<evidence type="ECO:0000259" key="7">
    <source>
        <dbReference type="PROSITE" id="PS50174"/>
    </source>
</evidence>
<keyword evidence="4" id="KW-0804">Transcription</keyword>
<evidence type="ECO:0000256" key="6">
    <source>
        <dbReference type="SAM" id="MobiDB-lite"/>
    </source>
</evidence>
<dbReference type="GO" id="GO:0003676">
    <property type="term" value="F:nucleic acid binding"/>
    <property type="evidence" value="ECO:0007669"/>
    <property type="project" value="UniProtKB-UniRule"/>
</dbReference>
<comment type="similarity">
    <text evidence="2">Belongs to the Mediator complex subunit 27 family.</text>
</comment>
<dbReference type="Proteomes" id="UP001149813">
    <property type="component" value="Unassembled WGS sequence"/>
</dbReference>
<feature type="compositionally biased region" description="Gly residues" evidence="6">
    <location>
        <begin position="610"/>
        <end position="623"/>
    </location>
</feature>
<proteinExistence type="inferred from homology"/>
<keyword evidence="10" id="KW-1185">Reference proteome</keyword>
<dbReference type="SMART" id="SM00393">
    <property type="entry name" value="R3H"/>
    <property type="match status" value="1"/>
</dbReference>
<evidence type="ECO:0000256" key="3">
    <source>
        <dbReference type="ARBA" id="ARBA00023015"/>
    </source>
</evidence>
<dbReference type="SMART" id="SM00443">
    <property type="entry name" value="G_patch"/>
    <property type="match status" value="1"/>
</dbReference>
<evidence type="ECO:0000313" key="9">
    <source>
        <dbReference type="EMBL" id="KAJ1722033.1"/>
    </source>
</evidence>
<gene>
    <name evidence="9" type="primary">SQS1</name>
    <name evidence="9" type="ORF">LPJ53_003501</name>
</gene>
<keyword evidence="5" id="KW-0539">Nucleus</keyword>
<dbReference type="InterPro" id="IPR036867">
    <property type="entry name" value="R3H_dom_sf"/>
</dbReference>
<evidence type="ECO:0000256" key="2">
    <source>
        <dbReference type="ARBA" id="ARBA00008048"/>
    </source>
</evidence>
<dbReference type="PROSITE" id="PS50174">
    <property type="entry name" value="G_PATCH"/>
    <property type="match status" value="1"/>
</dbReference>
<dbReference type="Pfam" id="PF11571">
    <property type="entry name" value="Med27"/>
    <property type="match status" value="1"/>
</dbReference>
<dbReference type="GO" id="GO:0016592">
    <property type="term" value="C:mediator complex"/>
    <property type="evidence" value="ECO:0007669"/>
    <property type="project" value="InterPro"/>
</dbReference>
<dbReference type="CDD" id="cd02325">
    <property type="entry name" value="R3H"/>
    <property type="match status" value="1"/>
</dbReference>
<dbReference type="EMBL" id="JANBOJ010000134">
    <property type="protein sequence ID" value="KAJ1722033.1"/>
    <property type="molecule type" value="Genomic_DNA"/>
</dbReference>
<dbReference type="OrthoDB" id="21470at2759"/>
<organism evidence="9 10">
    <name type="scientific">Coemansia erecta</name>
    <dbReference type="NCBI Taxonomy" id="147472"/>
    <lineage>
        <taxon>Eukaryota</taxon>
        <taxon>Fungi</taxon>
        <taxon>Fungi incertae sedis</taxon>
        <taxon>Zoopagomycota</taxon>
        <taxon>Kickxellomycotina</taxon>
        <taxon>Kickxellomycetes</taxon>
        <taxon>Kickxellales</taxon>
        <taxon>Kickxellaceae</taxon>
        <taxon>Coemansia</taxon>
    </lineage>
</organism>
<dbReference type="InterPro" id="IPR021627">
    <property type="entry name" value="Mediator_Med27"/>
</dbReference>
<dbReference type="SUPFAM" id="SSF82708">
    <property type="entry name" value="R3H domain"/>
    <property type="match status" value="1"/>
</dbReference>
<dbReference type="Pfam" id="PF01585">
    <property type="entry name" value="G-patch"/>
    <property type="match status" value="1"/>
</dbReference>
<evidence type="ECO:0000256" key="5">
    <source>
        <dbReference type="ARBA" id="ARBA00023242"/>
    </source>
</evidence>
<feature type="region of interest" description="Disordered" evidence="6">
    <location>
        <begin position="560"/>
        <end position="584"/>
    </location>
</feature>
<feature type="compositionally biased region" description="Basic and acidic residues" evidence="6">
    <location>
        <begin position="486"/>
        <end position="495"/>
    </location>
</feature>
<dbReference type="AlphaFoldDB" id="A0A9W7Y111"/>
<dbReference type="PROSITE" id="PS51061">
    <property type="entry name" value="R3H"/>
    <property type="match status" value="1"/>
</dbReference>
<sequence length="695" mass="77531">MASSSVASTACEKRLNEAYEVVASIDRLVEKAYEAHSSIYKTFGDLAGVSSIRKDKSVTEAAHTDITNSLEAMRSMLATISSLQVELHRLEKKPREKLISDEVRTLLDEYSPYVRLLTEQGNIKETGEMIDSSVRDLDMSAMRLQIGDFGEGLTESELEQQIGILREKHPQLDFEKYAVSKRTRLLVVRIPTIIQMSMNLKQVEGSDGEEFEVNSINVFSDDENGPFSRFQVFNRIAHDSNIIWFSIAGFSVEHRLAKIVQWFGLFENLFSATCSVCNQHLQMDPRTSQHLPPFTSSAIQPPNGPTARGLDQQFIGLSLKKNKKKGKGKGKGKGKKNVQNGGPGYSANDPPPLHPYREELDTSLADYMENVGAEELADMARISSSSRHLMRDLGDDYDTDSMTTDGFEHDDPYKYDEDMVDMLLDRSAYGNSDSEGEIDDGDGCPVDLDMARVSRISHTPASRNGNPQNHKPSKHGGHMQGAQNTEKFKYLDRSRSKNNSVRRQAAREDRPSPGFDPRMIINRLDMLVRSDDLSSLYLQPMNKYERQIVHILSREYNIKSKSHGSGDRRMPVLSKTPKSCRPSQQRRIKRLLLLFDEGGLMPEQWSGPQGNTGGRASQGGNRNGKGKQNNSGSKPDRMDGKMVGHQAPVVGETNVGHKMLKQMGWQPGQGLGANEEGRSTPVDVMFRAGRRGLGS</sequence>
<dbReference type="Gene3D" id="3.30.1370.50">
    <property type="entry name" value="R3H-like domain"/>
    <property type="match status" value="1"/>
</dbReference>
<evidence type="ECO:0000256" key="1">
    <source>
        <dbReference type="ARBA" id="ARBA00004123"/>
    </source>
</evidence>
<feature type="domain" description="G-patch" evidence="7">
    <location>
        <begin position="652"/>
        <end position="695"/>
    </location>
</feature>
<comment type="subcellular location">
    <subcellularLocation>
        <location evidence="1">Nucleus</location>
    </subcellularLocation>
</comment>
<dbReference type="Pfam" id="PF01424">
    <property type="entry name" value="R3H"/>
    <property type="match status" value="1"/>
</dbReference>
<evidence type="ECO:0000313" key="10">
    <source>
        <dbReference type="Proteomes" id="UP001149813"/>
    </source>
</evidence>